<comment type="caution">
    <text evidence="2">The sequence shown here is derived from an EMBL/GenBank/DDBJ whole genome shotgun (WGS) entry which is preliminary data.</text>
</comment>
<keyword evidence="1" id="KW-0175">Coiled coil</keyword>
<evidence type="ECO:0000256" key="1">
    <source>
        <dbReference type="SAM" id="Coils"/>
    </source>
</evidence>
<organism evidence="2 3">
    <name type="scientific">Tritrichomonas foetus</name>
    <dbReference type="NCBI Taxonomy" id="1144522"/>
    <lineage>
        <taxon>Eukaryota</taxon>
        <taxon>Metamonada</taxon>
        <taxon>Parabasalia</taxon>
        <taxon>Tritrichomonadida</taxon>
        <taxon>Tritrichomonadidae</taxon>
        <taxon>Tritrichomonas</taxon>
    </lineage>
</organism>
<protein>
    <submittedName>
        <fullName evidence="2">Uncharacterized protein</fullName>
    </submittedName>
</protein>
<dbReference type="Proteomes" id="UP000179807">
    <property type="component" value="Unassembled WGS sequence"/>
</dbReference>
<dbReference type="AlphaFoldDB" id="A0A1J4K8I8"/>
<evidence type="ECO:0000313" key="2">
    <source>
        <dbReference type="EMBL" id="OHT05982.1"/>
    </source>
</evidence>
<dbReference type="VEuPathDB" id="TrichDB:TRFO_26043"/>
<dbReference type="EMBL" id="MLAK01000739">
    <property type="protein sequence ID" value="OHT05982.1"/>
    <property type="molecule type" value="Genomic_DNA"/>
</dbReference>
<sequence>MRVSNIKPNKPVLFSNKVDLPSNRKINPNFPNFPDNVNFTDEIGNSKNEPLRVSILWTPFINEEKPKLKKKNVLSKEELRKNSFMIKKLQKENNLNEENNENDENIMSNEYRYSKEFIEENNRIIMKRINCFQKRQQKFFSIFFEKMNQKVQNFENKLSFIQNSFQTKMNNQINTQIDYTMKMKSQIQQYNEKIESQENENQKLKIDLKNQNLDLENIKNQLNNTLIELTKSKQENIEIQAKINLLESLEKLENNPNIEDSQKLQQNYRQKLEESQEKLNVLVLDSQNLTNKFSTLFYEKLDQFMNEVEEKFNKIQINELSQKINELDDWIEDLYDVLYDKNDEIGLLKRRLKELSCFDGSRKAANIATSSEPTLIDRLNEKIYFLSEIKDQIKQLEQQQ</sequence>
<proteinExistence type="predicted"/>
<accession>A0A1J4K8I8</accession>
<keyword evidence="3" id="KW-1185">Reference proteome</keyword>
<dbReference type="GeneID" id="94839413"/>
<gene>
    <name evidence="2" type="ORF">TRFO_26043</name>
</gene>
<dbReference type="RefSeq" id="XP_068359118.1">
    <property type="nucleotide sequence ID" value="XM_068504709.1"/>
</dbReference>
<name>A0A1J4K8I8_9EUKA</name>
<reference evidence="2" key="1">
    <citation type="submission" date="2016-10" db="EMBL/GenBank/DDBJ databases">
        <authorList>
            <person name="Benchimol M."/>
            <person name="Almeida L.G."/>
            <person name="Vasconcelos A.T."/>
            <person name="Perreira-Neves A."/>
            <person name="Rosa I.A."/>
            <person name="Tasca T."/>
            <person name="Bogo M.R."/>
            <person name="de Souza W."/>
        </authorList>
    </citation>
    <scope>NUCLEOTIDE SEQUENCE [LARGE SCALE GENOMIC DNA]</scope>
    <source>
        <strain evidence="2">K</strain>
    </source>
</reference>
<feature type="coiled-coil region" evidence="1">
    <location>
        <begin position="144"/>
        <end position="292"/>
    </location>
</feature>
<evidence type="ECO:0000313" key="3">
    <source>
        <dbReference type="Proteomes" id="UP000179807"/>
    </source>
</evidence>